<dbReference type="Proteomes" id="UP000799428">
    <property type="component" value="Unassembled WGS sequence"/>
</dbReference>
<sequence length="155" mass="17111">MAICGKSRLVLDYRGLPRDIDLEANDEMNQLLAEQDTLNNREVQVAPPVDEEVPPPPAAVARPMNKFLRSLVPEEEEHGEVLWCSQRADGPVPAVARPAGGLSAILRRRHTPRQSRLKTTAKMTIGIVSYGTSKIPTLNVTVAYFRQRGSPRSTS</sequence>
<gene>
    <name evidence="1" type="ORF">K504DRAFT_527535</name>
</gene>
<organism evidence="1 2">
    <name type="scientific">Pleomassaria siparia CBS 279.74</name>
    <dbReference type="NCBI Taxonomy" id="1314801"/>
    <lineage>
        <taxon>Eukaryota</taxon>
        <taxon>Fungi</taxon>
        <taxon>Dikarya</taxon>
        <taxon>Ascomycota</taxon>
        <taxon>Pezizomycotina</taxon>
        <taxon>Dothideomycetes</taxon>
        <taxon>Pleosporomycetidae</taxon>
        <taxon>Pleosporales</taxon>
        <taxon>Pleomassariaceae</taxon>
        <taxon>Pleomassaria</taxon>
    </lineage>
</organism>
<dbReference type="EMBL" id="MU005772">
    <property type="protein sequence ID" value="KAF2708134.1"/>
    <property type="molecule type" value="Genomic_DNA"/>
</dbReference>
<keyword evidence="2" id="KW-1185">Reference proteome</keyword>
<reference evidence="1" key="1">
    <citation type="journal article" date="2020" name="Stud. Mycol.">
        <title>101 Dothideomycetes genomes: a test case for predicting lifestyles and emergence of pathogens.</title>
        <authorList>
            <person name="Haridas S."/>
            <person name="Albert R."/>
            <person name="Binder M."/>
            <person name="Bloem J."/>
            <person name="Labutti K."/>
            <person name="Salamov A."/>
            <person name="Andreopoulos B."/>
            <person name="Baker S."/>
            <person name="Barry K."/>
            <person name="Bills G."/>
            <person name="Bluhm B."/>
            <person name="Cannon C."/>
            <person name="Castanera R."/>
            <person name="Culley D."/>
            <person name="Daum C."/>
            <person name="Ezra D."/>
            <person name="Gonzalez J."/>
            <person name="Henrissat B."/>
            <person name="Kuo A."/>
            <person name="Liang C."/>
            <person name="Lipzen A."/>
            <person name="Lutzoni F."/>
            <person name="Magnuson J."/>
            <person name="Mondo S."/>
            <person name="Nolan M."/>
            <person name="Ohm R."/>
            <person name="Pangilinan J."/>
            <person name="Park H.-J."/>
            <person name="Ramirez L."/>
            <person name="Alfaro M."/>
            <person name="Sun H."/>
            <person name="Tritt A."/>
            <person name="Yoshinaga Y."/>
            <person name="Zwiers L.-H."/>
            <person name="Turgeon B."/>
            <person name="Goodwin S."/>
            <person name="Spatafora J."/>
            <person name="Crous P."/>
            <person name="Grigoriev I."/>
        </authorList>
    </citation>
    <scope>NUCLEOTIDE SEQUENCE</scope>
    <source>
        <strain evidence="1">CBS 279.74</strain>
    </source>
</reference>
<name>A0A6G1K5I5_9PLEO</name>
<evidence type="ECO:0000313" key="2">
    <source>
        <dbReference type="Proteomes" id="UP000799428"/>
    </source>
</evidence>
<protein>
    <submittedName>
        <fullName evidence="1">Uncharacterized protein</fullName>
    </submittedName>
</protein>
<accession>A0A6G1K5I5</accession>
<proteinExistence type="predicted"/>
<evidence type="ECO:0000313" key="1">
    <source>
        <dbReference type="EMBL" id="KAF2708134.1"/>
    </source>
</evidence>
<dbReference type="AlphaFoldDB" id="A0A6G1K5I5"/>